<sequence>MALEPAKAVKFQMIKTAHFTKFMCFCCNVVLNNYVAQQKKNPIIGKG</sequence>
<organism evidence="1">
    <name type="scientific">Anguilla anguilla</name>
    <name type="common">European freshwater eel</name>
    <name type="synonym">Muraena anguilla</name>
    <dbReference type="NCBI Taxonomy" id="7936"/>
    <lineage>
        <taxon>Eukaryota</taxon>
        <taxon>Metazoa</taxon>
        <taxon>Chordata</taxon>
        <taxon>Craniata</taxon>
        <taxon>Vertebrata</taxon>
        <taxon>Euteleostomi</taxon>
        <taxon>Actinopterygii</taxon>
        <taxon>Neopterygii</taxon>
        <taxon>Teleostei</taxon>
        <taxon>Anguilliformes</taxon>
        <taxon>Anguillidae</taxon>
        <taxon>Anguilla</taxon>
    </lineage>
</organism>
<dbReference type="AlphaFoldDB" id="A0A0E9V171"/>
<reference evidence="1" key="2">
    <citation type="journal article" date="2015" name="Fish Shellfish Immunol.">
        <title>Early steps in the European eel (Anguilla anguilla)-Vibrio vulnificus interaction in the gills: Role of the RtxA13 toxin.</title>
        <authorList>
            <person name="Callol A."/>
            <person name="Pajuelo D."/>
            <person name="Ebbesson L."/>
            <person name="Teles M."/>
            <person name="MacKenzie S."/>
            <person name="Amaro C."/>
        </authorList>
    </citation>
    <scope>NUCLEOTIDE SEQUENCE</scope>
</reference>
<dbReference type="EMBL" id="GBXM01037579">
    <property type="protein sequence ID" value="JAH70998.1"/>
    <property type="molecule type" value="Transcribed_RNA"/>
</dbReference>
<reference evidence="1" key="1">
    <citation type="submission" date="2014-11" db="EMBL/GenBank/DDBJ databases">
        <authorList>
            <person name="Amaro Gonzalez C."/>
        </authorList>
    </citation>
    <scope>NUCLEOTIDE SEQUENCE</scope>
</reference>
<accession>A0A0E9V171</accession>
<proteinExistence type="predicted"/>
<name>A0A0E9V171_ANGAN</name>
<protein>
    <submittedName>
        <fullName evidence="1">Uncharacterized protein</fullName>
    </submittedName>
</protein>
<evidence type="ECO:0000313" key="1">
    <source>
        <dbReference type="EMBL" id="JAH70998.1"/>
    </source>
</evidence>